<evidence type="ECO:0000259" key="4">
    <source>
        <dbReference type="PROSITE" id="PS01124"/>
    </source>
</evidence>
<dbReference type="PROSITE" id="PS01124">
    <property type="entry name" value="HTH_ARAC_FAMILY_2"/>
    <property type="match status" value="1"/>
</dbReference>
<dbReference type="Pfam" id="PF12833">
    <property type="entry name" value="HTH_18"/>
    <property type="match status" value="1"/>
</dbReference>
<dbReference type="InterPro" id="IPR018062">
    <property type="entry name" value="HTH_AraC-typ_CS"/>
</dbReference>
<dbReference type="GO" id="GO:0003700">
    <property type="term" value="F:DNA-binding transcription factor activity"/>
    <property type="evidence" value="ECO:0007669"/>
    <property type="project" value="InterPro"/>
</dbReference>
<dbReference type="SUPFAM" id="SSF51215">
    <property type="entry name" value="Regulatory protein AraC"/>
    <property type="match status" value="1"/>
</dbReference>
<dbReference type="PANTHER" id="PTHR43280:SF27">
    <property type="entry name" value="TRANSCRIPTIONAL REGULATOR MTLR"/>
    <property type="match status" value="1"/>
</dbReference>
<dbReference type="InterPro" id="IPR037923">
    <property type="entry name" value="HTH-like"/>
</dbReference>
<reference evidence="5" key="1">
    <citation type="submission" date="2020-09" db="EMBL/GenBank/DDBJ databases">
        <title>A novel bacterium of genus Paenibacillus, isolated from South China Sea.</title>
        <authorList>
            <person name="Huang H."/>
            <person name="Mo K."/>
            <person name="Hu Y."/>
        </authorList>
    </citation>
    <scope>NUCLEOTIDE SEQUENCE</scope>
    <source>
        <strain evidence="5">IB182493</strain>
    </source>
</reference>
<evidence type="ECO:0000313" key="6">
    <source>
        <dbReference type="Proteomes" id="UP000632125"/>
    </source>
</evidence>
<proteinExistence type="predicted"/>
<protein>
    <submittedName>
        <fullName evidence="5">Helix-turn-helix transcriptional regulator</fullName>
    </submittedName>
</protein>
<sequence length="287" mass="32560">MQGNAAPERLLSEHYFGLSSPYQIYKHQIDRTITTHWHDFFEMAFVVSGTGTHVVNGVPLRLGRGTAFLLTTADFHEIVPDEGVTIRLYNFIFREHLVKDGLLHRLLQDAANLMHTFEGEAAADMEREFARIWTEVHHPGRESEAVIQCCVQRLLIDLARHNDAERAGKPARLGGPLHASIEKALLYLQHHFREPVTLEQIANLSGLSANYFSEMFKKQTGTSYQNCLQELRLQFARSLLLSSDLPVTEVCFGSGFNTLPHFDRAFRLKYGCSPRQLRQANAAARSK</sequence>
<dbReference type="InterPro" id="IPR003313">
    <property type="entry name" value="AraC-bd"/>
</dbReference>
<gene>
    <name evidence="5" type="ORF">IDH41_12430</name>
</gene>
<dbReference type="Proteomes" id="UP000632125">
    <property type="component" value="Unassembled WGS sequence"/>
</dbReference>
<evidence type="ECO:0000256" key="1">
    <source>
        <dbReference type="ARBA" id="ARBA00023015"/>
    </source>
</evidence>
<dbReference type="SUPFAM" id="SSF46689">
    <property type="entry name" value="Homeodomain-like"/>
    <property type="match status" value="2"/>
</dbReference>
<accession>A0A927H6D3</accession>
<dbReference type="InterPro" id="IPR014710">
    <property type="entry name" value="RmlC-like_jellyroll"/>
</dbReference>
<keyword evidence="3" id="KW-0804">Transcription</keyword>
<evidence type="ECO:0000313" key="5">
    <source>
        <dbReference type="EMBL" id="MBD2869387.1"/>
    </source>
</evidence>
<organism evidence="5 6">
    <name type="scientific">Paenibacillus arenilitoris</name>
    <dbReference type="NCBI Taxonomy" id="2772299"/>
    <lineage>
        <taxon>Bacteria</taxon>
        <taxon>Bacillati</taxon>
        <taxon>Bacillota</taxon>
        <taxon>Bacilli</taxon>
        <taxon>Bacillales</taxon>
        <taxon>Paenibacillaceae</taxon>
        <taxon>Paenibacillus</taxon>
    </lineage>
</organism>
<dbReference type="Gene3D" id="1.10.10.60">
    <property type="entry name" value="Homeodomain-like"/>
    <property type="match status" value="2"/>
</dbReference>
<dbReference type="RefSeq" id="WP_190861436.1">
    <property type="nucleotide sequence ID" value="NZ_JACXIY010000014.1"/>
</dbReference>
<keyword evidence="6" id="KW-1185">Reference proteome</keyword>
<dbReference type="AlphaFoldDB" id="A0A927H6D3"/>
<dbReference type="PROSITE" id="PS00041">
    <property type="entry name" value="HTH_ARAC_FAMILY_1"/>
    <property type="match status" value="1"/>
</dbReference>
<feature type="domain" description="HTH araC/xylS-type" evidence="4">
    <location>
        <begin position="182"/>
        <end position="280"/>
    </location>
</feature>
<dbReference type="SMART" id="SM00342">
    <property type="entry name" value="HTH_ARAC"/>
    <property type="match status" value="1"/>
</dbReference>
<keyword evidence="2" id="KW-0238">DNA-binding</keyword>
<dbReference type="Gene3D" id="2.60.120.10">
    <property type="entry name" value="Jelly Rolls"/>
    <property type="match status" value="1"/>
</dbReference>
<dbReference type="GO" id="GO:0043565">
    <property type="term" value="F:sequence-specific DNA binding"/>
    <property type="evidence" value="ECO:0007669"/>
    <property type="project" value="InterPro"/>
</dbReference>
<dbReference type="InterPro" id="IPR009057">
    <property type="entry name" value="Homeodomain-like_sf"/>
</dbReference>
<dbReference type="EMBL" id="JACXIY010000014">
    <property type="protein sequence ID" value="MBD2869387.1"/>
    <property type="molecule type" value="Genomic_DNA"/>
</dbReference>
<comment type="caution">
    <text evidence="5">The sequence shown here is derived from an EMBL/GenBank/DDBJ whole genome shotgun (WGS) entry which is preliminary data.</text>
</comment>
<dbReference type="PANTHER" id="PTHR43280">
    <property type="entry name" value="ARAC-FAMILY TRANSCRIPTIONAL REGULATOR"/>
    <property type="match status" value="1"/>
</dbReference>
<name>A0A927H6D3_9BACL</name>
<evidence type="ECO:0000256" key="2">
    <source>
        <dbReference type="ARBA" id="ARBA00023125"/>
    </source>
</evidence>
<dbReference type="InterPro" id="IPR018060">
    <property type="entry name" value="HTH_AraC"/>
</dbReference>
<keyword evidence="1" id="KW-0805">Transcription regulation</keyword>
<dbReference type="Pfam" id="PF02311">
    <property type="entry name" value="AraC_binding"/>
    <property type="match status" value="1"/>
</dbReference>
<evidence type="ECO:0000256" key="3">
    <source>
        <dbReference type="ARBA" id="ARBA00023163"/>
    </source>
</evidence>